<dbReference type="InterPro" id="IPR050469">
    <property type="entry name" value="Diguanylate_Cyclase"/>
</dbReference>
<dbReference type="InterPro" id="IPR029787">
    <property type="entry name" value="Nucleotide_cyclase"/>
</dbReference>
<name>A0A841TBI7_9BACL</name>
<dbReference type="Proteomes" id="UP000574133">
    <property type="component" value="Unassembled WGS sequence"/>
</dbReference>
<feature type="transmembrane region" description="Helical" evidence="1">
    <location>
        <begin position="203"/>
        <end position="222"/>
    </location>
</feature>
<reference evidence="3 4" key="1">
    <citation type="submission" date="2020-08" db="EMBL/GenBank/DDBJ databases">
        <title>Cohnella phylogeny.</title>
        <authorList>
            <person name="Dunlap C."/>
        </authorList>
    </citation>
    <scope>NUCLEOTIDE SEQUENCE [LARGE SCALE GENOMIC DNA]</scope>
    <source>
        <strain evidence="3 4">DSM 103658</strain>
    </source>
</reference>
<keyword evidence="1" id="KW-0812">Transmembrane</keyword>
<gene>
    <name evidence="3" type="ORF">H4Q31_16200</name>
</gene>
<dbReference type="GO" id="GO:0005886">
    <property type="term" value="C:plasma membrane"/>
    <property type="evidence" value="ECO:0007669"/>
    <property type="project" value="TreeGrafter"/>
</dbReference>
<dbReference type="PANTHER" id="PTHR45138">
    <property type="entry name" value="REGULATORY COMPONENTS OF SENSORY TRANSDUCTION SYSTEM"/>
    <property type="match status" value="1"/>
</dbReference>
<dbReference type="RefSeq" id="WP_185180101.1">
    <property type="nucleotide sequence ID" value="NZ_CBCSEP010000008.1"/>
</dbReference>
<dbReference type="InterPro" id="IPR043128">
    <property type="entry name" value="Rev_trsase/Diguanyl_cyclase"/>
</dbReference>
<feature type="transmembrane region" description="Helical" evidence="1">
    <location>
        <begin position="82"/>
        <end position="99"/>
    </location>
</feature>
<dbReference type="GO" id="GO:1902201">
    <property type="term" value="P:negative regulation of bacterial-type flagellum-dependent cell motility"/>
    <property type="evidence" value="ECO:0007669"/>
    <property type="project" value="TreeGrafter"/>
</dbReference>
<feature type="transmembrane region" description="Helical" evidence="1">
    <location>
        <begin position="171"/>
        <end position="191"/>
    </location>
</feature>
<dbReference type="GO" id="GO:0052621">
    <property type="term" value="F:diguanylate cyclase activity"/>
    <property type="evidence" value="ECO:0007669"/>
    <property type="project" value="TreeGrafter"/>
</dbReference>
<sequence length="385" mass="42631">MNLSASWSLTSAELRTFSSGVTFIVVCLMLFMAYRLYARNKRSGYRKLILSIGFSVLQQLYQIALAFGLIPQKSLLALADNVLYAITFILLNFAVFELYHKSRPRTQAWYYSLIGITLAISAGAVFTGQQPLSELWQPAALQSPVLDGFLVALCPLFALMFAPHIGQPRRYLLALIVSFALHLSRMLGRYIYPDATVYESIEALLTIAFFILLFMLLFDRVVELLNTAYRSAITDGLTHLFNRRFFTGQLERALKSGHTVGVIFCDIDNFKKLNDEQGHHQADQVLRQVAAILTEETEGSGLAGRYGGEELVAFALGSGAAAAAADRIRARIEKETIVTASIGYSQTDLGIPADTLIRQADEAMYHSKNTGKNRVTDYAAMSHAG</sequence>
<feature type="transmembrane region" description="Helical" evidence="1">
    <location>
        <begin position="108"/>
        <end position="127"/>
    </location>
</feature>
<feature type="transmembrane region" description="Helical" evidence="1">
    <location>
        <begin position="49"/>
        <end position="70"/>
    </location>
</feature>
<dbReference type="GO" id="GO:0043709">
    <property type="term" value="P:cell adhesion involved in single-species biofilm formation"/>
    <property type="evidence" value="ECO:0007669"/>
    <property type="project" value="TreeGrafter"/>
</dbReference>
<feature type="transmembrane region" description="Helical" evidence="1">
    <location>
        <begin position="20"/>
        <end position="37"/>
    </location>
</feature>
<evidence type="ECO:0000313" key="3">
    <source>
        <dbReference type="EMBL" id="MBB6678833.1"/>
    </source>
</evidence>
<protein>
    <submittedName>
        <fullName evidence="3">GGDEF domain-containing protein</fullName>
    </submittedName>
</protein>
<comment type="caution">
    <text evidence="3">The sequence shown here is derived from an EMBL/GenBank/DDBJ whole genome shotgun (WGS) entry which is preliminary data.</text>
</comment>
<keyword evidence="1" id="KW-0472">Membrane</keyword>
<dbReference type="SUPFAM" id="SSF55073">
    <property type="entry name" value="Nucleotide cyclase"/>
    <property type="match status" value="1"/>
</dbReference>
<feature type="transmembrane region" description="Helical" evidence="1">
    <location>
        <begin position="139"/>
        <end position="159"/>
    </location>
</feature>
<dbReference type="AlphaFoldDB" id="A0A841TBI7"/>
<dbReference type="CDD" id="cd01949">
    <property type="entry name" value="GGDEF"/>
    <property type="match status" value="1"/>
</dbReference>
<dbReference type="NCBIfam" id="TIGR00254">
    <property type="entry name" value="GGDEF"/>
    <property type="match status" value="1"/>
</dbReference>
<accession>A0A841TBI7</accession>
<evidence type="ECO:0000259" key="2">
    <source>
        <dbReference type="PROSITE" id="PS50887"/>
    </source>
</evidence>
<keyword evidence="1" id="KW-1133">Transmembrane helix</keyword>
<dbReference type="EMBL" id="JACJVN010000062">
    <property type="protein sequence ID" value="MBB6678833.1"/>
    <property type="molecule type" value="Genomic_DNA"/>
</dbReference>
<dbReference type="InterPro" id="IPR000160">
    <property type="entry name" value="GGDEF_dom"/>
</dbReference>
<evidence type="ECO:0000256" key="1">
    <source>
        <dbReference type="SAM" id="Phobius"/>
    </source>
</evidence>
<feature type="domain" description="GGDEF" evidence="2">
    <location>
        <begin position="258"/>
        <end position="380"/>
    </location>
</feature>
<evidence type="ECO:0000313" key="4">
    <source>
        <dbReference type="Proteomes" id="UP000574133"/>
    </source>
</evidence>
<keyword evidence="4" id="KW-1185">Reference proteome</keyword>
<organism evidence="3 4">
    <name type="scientific">Cohnella lubricantis</name>
    <dbReference type="NCBI Taxonomy" id="2163172"/>
    <lineage>
        <taxon>Bacteria</taxon>
        <taxon>Bacillati</taxon>
        <taxon>Bacillota</taxon>
        <taxon>Bacilli</taxon>
        <taxon>Bacillales</taxon>
        <taxon>Paenibacillaceae</taxon>
        <taxon>Cohnella</taxon>
    </lineage>
</organism>
<proteinExistence type="predicted"/>
<dbReference type="Pfam" id="PF00990">
    <property type="entry name" value="GGDEF"/>
    <property type="match status" value="1"/>
</dbReference>
<dbReference type="Gene3D" id="3.30.70.270">
    <property type="match status" value="1"/>
</dbReference>
<dbReference type="SMART" id="SM00267">
    <property type="entry name" value="GGDEF"/>
    <property type="match status" value="1"/>
</dbReference>
<dbReference type="PANTHER" id="PTHR45138:SF9">
    <property type="entry name" value="DIGUANYLATE CYCLASE DGCM-RELATED"/>
    <property type="match status" value="1"/>
</dbReference>
<dbReference type="PROSITE" id="PS50887">
    <property type="entry name" value="GGDEF"/>
    <property type="match status" value="1"/>
</dbReference>